<dbReference type="InterPro" id="IPR058624">
    <property type="entry name" value="MdtA-like_HH"/>
</dbReference>
<dbReference type="Gene3D" id="1.10.287.470">
    <property type="entry name" value="Helix hairpin bin"/>
    <property type="match status" value="1"/>
</dbReference>
<evidence type="ECO:0000259" key="3">
    <source>
        <dbReference type="Pfam" id="PF25876"/>
    </source>
</evidence>
<feature type="domain" description="YknX-like C-terminal permuted SH3-like" evidence="6">
    <location>
        <begin position="295"/>
        <end position="360"/>
    </location>
</feature>
<dbReference type="PANTHER" id="PTHR30469">
    <property type="entry name" value="MULTIDRUG RESISTANCE PROTEIN MDTA"/>
    <property type="match status" value="1"/>
</dbReference>
<dbReference type="NCBIfam" id="TIGR01730">
    <property type="entry name" value="RND_mfp"/>
    <property type="match status" value="1"/>
</dbReference>
<dbReference type="Gene3D" id="2.40.50.100">
    <property type="match status" value="1"/>
</dbReference>
<gene>
    <name evidence="7" type="ORF">EDC14_103711</name>
</gene>
<sequence>MKNKRIIYSALVLGVLLLCVVAGWAVKGNFQSQPTPQEIPLVRTATVKLTGAGEELSYSGKVRGRYESQLAFQVNGKIIKRDVELGSTVKTGQILMQLDPIDIQQGVNSAKAQLASAESQFQLAKDNLDRFQKLYTDRLLSKAEFDNYRNAYEMATAGLNQARAQYTDASNKYNYCFLSANASGVIAAVNAEVGQVIGAGQPVVTLIRDGEKELEIQVPENRLEEIRDAKRLEVTFWALSNVKITGKIREVAPMADPASGTYRMRISLMNPPAELKLGMTATVRMADDEQTKMLYIPLSAIIQTGDSPGVWVVNEGLIRLRQVTLGSFGDDRVQVTEGLNAGERVVIAGVHKLQAGQKVRLGDDAQ</sequence>
<accession>A0A4R1R2Y9</accession>
<evidence type="ECO:0000313" key="8">
    <source>
        <dbReference type="Proteomes" id="UP000295008"/>
    </source>
</evidence>
<dbReference type="InterPro" id="IPR006143">
    <property type="entry name" value="RND_pump_MFP"/>
</dbReference>
<dbReference type="AlphaFoldDB" id="A0A4R1R2Y9"/>
<evidence type="ECO:0000256" key="2">
    <source>
        <dbReference type="SAM" id="Coils"/>
    </source>
</evidence>
<feature type="domain" description="Multidrug resistance protein MdtA-like alpha-helical hairpin" evidence="3">
    <location>
        <begin position="108"/>
        <end position="169"/>
    </location>
</feature>
<dbReference type="OrthoDB" id="9813967at2"/>
<keyword evidence="2" id="KW-0175">Coiled coil</keyword>
<name>A0A4R1R2Y9_HYDET</name>
<evidence type="ECO:0000256" key="1">
    <source>
        <dbReference type="ARBA" id="ARBA00009477"/>
    </source>
</evidence>
<dbReference type="Pfam" id="PF25989">
    <property type="entry name" value="YknX_C"/>
    <property type="match status" value="1"/>
</dbReference>
<feature type="domain" description="Multidrug resistance protein MdtA-like barrel-sandwich hybrid" evidence="4">
    <location>
        <begin position="72"/>
        <end position="203"/>
    </location>
</feature>
<comment type="caution">
    <text evidence="7">The sequence shown here is derived from an EMBL/GenBank/DDBJ whole genome shotgun (WGS) entry which is preliminary data.</text>
</comment>
<dbReference type="Pfam" id="PF25917">
    <property type="entry name" value="BSH_RND"/>
    <property type="match status" value="1"/>
</dbReference>
<keyword evidence="8" id="KW-1185">Reference proteome</keyword>
<evidence type="ECO:0000259" key="5">
    <source>
        <dbReference type="Pfam" id="PF25954"/>
    </source>
</evidence>
<dbReference type="EMBL" id="SLUN01000037">
    <property type="protein sequence ID" value="TCL59774.1"/>
    <property type="molecule type" value="Genomic_DNA"/>
</dbReference>
<dbReference type="InterPro" id="IPR058792">
    <property type="entry name" value="Beta-barrel_RND_2"/>
</dbReference>
<dbReference type="SUPFAM" id="SSF111369">
    <property type="entry name" value="HlyD-like secretion proteins"/>
    <property type="match status" value="1"/>
</dbReference>
<dbReference type="GO" id="GO:0015562">
    <property type="term" value="F:efflux transmembrane transporter activity"/>
    <property type="evidence" value="ECO:0007669"/>
    <property type="project" value="TreeGrafter"/>
</dbReference>
<dbReference type="InterPro" id="IPR058637">
    <property type="entry name" value="YknX-like_C"/>
</dbReference>
<comment type="similarity">
    <text evidence="1">Belongs to the membrane fusion protein (MFP) (TC 8.A.1) family.</text>
</comment>
<proteinExistence type="inferred from homology"/>
<dbReference type="Gene3D" id="2.40.420.20">
    <property type="match status" value="1"/>
</dbReference>
<dbReference type="Proteomes" id="UP000295008">
    <property type="component" value="Unassembled WGS sequence"/>
</dbReference>
<feature type="domain" description="CusB-like beta-barrel" evidence="5">
    <location>
        <begin position="214"/>
        <end position="287"/>
    </location>
</feature>
<protein>
    <submittedName>
        <fullName evidence="7">RND family efflux transporter MFP subunit</fullName>
    </submittedName>
</protein>
<dbReference type="PANTHER" id="PTHR30469:SF15">
    <property type="entry name" value="HLYD FAMILY OF SECRETION PROTEINS"/>
    <property type="match status" value="1"/>
</dbReference>
<evidence type="ECO:0000259" key="6">
    <source>
        <dbReference type="Pfam" id="PF25989"/>
    </source>
</evidence>
<dbReference type="Pfam" id="PF25954">
    <property type="entry name" value="Beta-barrel_RND_2"/>
    <property type="match status" value="1"/>
</dbReference>
<dbReference type="GO" id="GO:1990281">
    <property type="term" value="C:efflux pump complex"/>
    <property type="evidence" value="ECO:0007669"/>
    <property type="project" value="TreeGrafter"/>
</dbReference>
<evidence type="ECO:0000313" key="7">
    <source>
        <dbReference type="EMBL" id="TCL59774.1"/>
    </source>
</evidence>
<reference evidence="7 8" key="1">
    <citation type="submission" date="2019-03" db="EMBL/GenBank/DDBJ databases">
        <title>Genomic Encyclopedia of Type Strains, Phase IV (KMG-IV): sequencing the most valuable type-strain genomes for metagenomic binning, comparative biology and taxonomic classification.</title>
        <authorList>
            <person name="Goeker M."/>
        </authorList>
    </citation>
    <scope>NUCLEOTIDE SEQUENCE [LARGE SCALE GENOMIC DNA]</scope>
    <source>
        <strain evidence="7 8">LX-B</strain>
    </source>
</reference>
<evidence type="ECO:0000259" key="4">
    <source>
        <dbReference type="Pfam" id="PF25917"/>
    </source>
</evidence>
<dbReference type="InterPro" id="IPR058625">
    <property type="entry name" value="MdtA-like_BSH"/>
</dbReference>
<organism evidence="7 8">
    <name type="scientific">Hydrogenispora ethanolica</name>
    <dbReference type="NCBI Taxonomy" id="1082276"/>
    <lineage>
        <taxon>Bacteria</taxon>
        <taxon>Bacillati</taxon>
        <taxon>Bacillota</taxon>
        <taxon>Hydrogenispora</taxon>
    </lineage>
</organism>
<dbReference type="Gene3D" id="2.40.30.170">
    <property type="match status" value="1"/>
</dbReference>
<dbReference type="Pfam" id="PF25876">
    <property type="entry name" value="HH_MFP_RND"/>
    <property type="match status" value="1"/>
</dbReference>
<feature type="coiled-coil region" evidence="2">
    <location>
        <begin position="107"/>
        <end position="134"/>
    </location>
</feature>